<keyword evidence="3" id="KW-1185">Reference proteome</keyword>
<dbReference type="AlphaFoldDB" id="A0ABD1ZG77"/>
<organism evidence="2 3">
    <name type="scientific">Riccia fluitans</name>
    <dbReference type="NCBI Taxonomy" id="41844"/>
    <lineage>
        <taxon>Eukaryota</taxon>
        <taxon>Viridiplantae</taxon>
        <taxon>Streptophyta</taxon>
        <taxon>Embryophyta</taxon>
        <taxon>Marchantiophyta</taxon>
        <taxon>Marchantiopsida</taxon>
        <taxon>Marchantiidae</taxon>
        <taxon>Marchantiales</taxon>
        <taxon>Ricciaceae</taxon>
        <taxon>Riccia</taxon>
    </lineage>
</organism>
<evidence type="ECO:0000313" key="2">
    <source>
        <dbReference type="EMBL" id="KAL2650443.1"/>
    </source>
</evidence>
<sequence length="238" mass="27231">MQLEELLNSEEEDYPEGGKGRLIPEVPKTSPKGEMPKERSKISTRPPLACLPLPAHKELTTKPSKEEKVKIPTGRGYITKGQENKDLTTEEFLFQGITNIDWMDVEELVAFNLNSSWAYNELLQRLIRIEVEFDALHKEAYSYIRKKIEELTDEVPVASLLARVTCLTEAAFATKWKTEQVKISLTKLKAKYLKLAKEHKKTKKTHETEVHRLKVGLAAKDDELQQAKLCGDLQQRLC</sequence>
<feature type="region of interest" description="Disordered" evidence="1">
    <location>
        <begin position="1"/>
        <end position="47"/>
    </location>
</feature>
<gene>
    <name evidence="2" type="ORF">R1flu_018571</name>
</gene>
<name>A0ABD1ZG77_9MARC</name>
<comment type="caution">
    <text evidence="2">The sequence shown here is derived from an EMBL/GenBank/DDBJ whole genome shotgun (WGS) entry which is preliminary data.</text>
</comment>
<dbReference type="EMBL" id="JBHFFA010000001">
    <property type="protein sequence ID" value="KAL2650443.1"/>
    <property type="molecule type" value="Genomic_DNA"/>
</dbReference>
<protein>
    <submittedName>
        <fullName evidence="2">Uncharacterized protein</fullName>
    </submittedName>
</protein>
<reference evidence="2 3" key="1">
    <citation type="submission" date="2024-09" db="EMBL/GenBank/DDBJ databases">
        <title>Chromosome-scale assembly of Riccia fluitans.</title>
        <authorList>
            <person name="Paukszto L."/>
            <person name="Sawicki J."/>
            <person name="Karawczyk K."/>
            <person name="Piernik-Szablinska J."/>
            <person name="Szczecinska M."/>
            <person name="Mazdziarz M."/>
        </authorList>
    </citation>
    <scope>NUCLEOTIDE SEQUENCE [LARGE SCALE GENOMIC DNA]</scope>
    <source>
        <strain evidence="2">Rf_01</strain>
        <tissue evidence="2">Aerial parts of the thallus</tissue>
    </source>
</reference>
<proteinExistence type="predicted"/>
<accession>A0ABD1ZG77</accession>
<evidence type="ECO:0000256" key="1">
    <source>
        <dbReference type="SAM" id="MobiDB-lite"/>
    </source>
</evidence>
<evidence type="ECO:0000313" key="3">
    <source>
        <dbReference type="Proteomes" id="UP001605036"/>
    </source>
</evidence>
<dbReference type="Proteomes" id="UP001605036">
    <property type="component" value="Unassembled WGS sequence"/>
</dbReference>